<dbReference type="InterPro" id="IPR029052">
    <property type="entry name" value="Metallo-depent_PP-like"/>
</dbReference>
<evidence type="ECO:0000313" key="7">
    <source>
        <dbReference type="EMBL" id="VFJ59242.1"/>
    </source>
</evidence>
<evidence type="ECO:0000259" key="5">
    <source>
        <dbReference type="Pfam" id="PF00149"/>
    </source>
</evidence>
<sequence length="347" mass="39226">MINRQARWINYFLWGALGVQDDFCIQLTVMPFPHPLSTDKALQVLQFTDSHLLVHEDDLLKGTATWQTFQAVIEHAMRTAPRPDFVLATGDLVHDGPRTVYRRLREYIKRMGVPVWVLPGNHDDPALLAEVFSPDSEQWMMDNGHYRKDSGMAPYPADLHRHIGAFPISSHEHGVMDRKAMQSKGNRYPEPSPAGTGVDFGHVNYSNWVIIFLNTVVPRTQYGFLSAKELVRLESLLGKHPHSHILLCLHHHPVPFGRAGMDSIGLRNAEVFFSIVDRYPHVRGIVWGHIHNTFEAKRGQIILLGTPSTCFQFDAASERISPMDGPPGYRRLTLEPDGGIGSHVVWL</sequence>
<accession>A0A450SJG6</accession>
<dbReference type="Gene3D" id="3.60.21.10">
    <property type="match status" value="1"/>
</dbReference>
<dbReference type="InterPro" id="IPR004843">
    <property type="entry name" value="Calcineurin-like_PHP"/>
</dbReference>
<dbReference type="InterPro" id="IPR050884">
    <property type="entry name" value="CNP_phosphodiesterase-III"/>
</dbReference>
<reference evidence="6" key="1">
    <citation type="submission" date="2019-02" db="EMBL/GenBank/DDBJ databases">
        <authorList>
            <person name="Gruber-Vodicka R. H."/>
            <person name="Seah K. B. B."/>
        </authorList>
    </citation>
    <scope>NUCLEOTIDE SEQUENCE</scope>
    <source>
        <strain evidence="6">BECK_BZ163</strain>
        <strain evidence="8">BECK_BZ164</strain>
        <strain evidence="7">BECK_BZ165</strain>
    </source>
</reference>
<evidence type="ECO:0000256" key="1">
    <source>
        <dbReference type="ARBA" id="ARBA00022723"/>
    </source>
</evidence>
<feature type="domain" description="Calcineurin-like phosphoesterase" evidence="5">
    <location>
        <begin position="43"/>
        <end position="292"/>
    </location>
</feature>
<keyword evidence="2" id="KW-0378">Hydrolase</keyword>
<dbReference type="EMBL" id="CAADFA010000241">
    <property type="protein sequence ID" value="VFJ59242.1"/>
    <property type="molecule type" value="Genomic_DNA"/>
</dbReference>
<keyword evidence="3" id="KW-0408">Iron</keyword>
<dbReference type="EMBL" id="CAADFL010000110">
    <property type="protein sequence ID" value="VFK09627.1"/>
    <property type="molecule type" value="Genomic_DNA"/>
</dbReference>
<organism evidence="6">
    <name type="scientific">Candidatus Kentrum sp. FM</name>
    <dbReference type="NCBI Taxonomy" id="2126340"/>
    <lineage>
        <taxon>Bacteria</taxon>
        <taxon>Pseudomonadati</taxon>
        <taxon>Pseudomonadota</taxon>
        <taxon>Gammaproteobacteria</taxon>
        <taxon>Candidatus Kentrum</taxon>
    </lineage>
</organism>
<gene>
    <name evidence="6" type="ORF">BECKFM1743A_GA0114220_101174</name>
    <name evidence="8" type="ORF">BECKFM1743B_GA0114221_101104</name>
    <name evidence="7" type="ORF">BECKFM1743C_GA0114222_102414</name>
</gene>
<dbReference type="InterPro" id="IPR042283">
    <property type="entry name" value="GpdQ_catalytic"/>
</dbReference>
<dbReference type="SUPFAM" id="SSF56300">
    <property type="entry name" value="Metallo-dependent phosphatases"/>
    <property type="match status" value="1"/>
</dbReference>
<dbReference type="AlphaFoldDB" id="A0A450SJG6"/>
<dbReference type="EMBL" id="CAADEZ010000117">
    <property type="protein sequence ID" value="VFJ53618.1"/>
    <property type="molecule type" value="Genomic_DNA"/>
</dbReference>
<evidence type="ECO:0000256" key="2">
    <source>
        <dbReference type="ARBA" id="ARBA00022801"/>
    </source>
</evidence>
<dbReference type="PANTHER" id="PTHR42988">
    <property type="entry name" value="PHOSPHOHYDROLASE"/>
    <property type="match status" value="1"/>
</dbReference>
<evidence type="ECO:0000256" key="3">
    <source>
        <dbReference type="ARBA" id="ARBA00023004"/>
    </source>
</evidence>
<dbReference type="PANTHER" id="PTHR42988:SF2">
    <property type="entry name" value="CYCLIC NUCLEOTIDE PHOSPHODIESTERASE CBUA0032-RELATED"/>
    <property type="match status" value="1"/>
</dbReference>
<evidence type="ECO:0000256" key="4">
    <source>
        <dbReference type="ARBA" id="ARBA00025742"/>
    </source>
</evidence>
<dbReference type="Gene3D" id="3.60.21.40">
    <property type="entry name" value="GpdQ, catalytic alpha/beta sandwich domain"/>
    <property type="match status" value="1"/>
</dbReference>
<name>A0A450SJG6_9GAMM</name>
<dbReference type="GO" id="GO:0046872">
    <property type="term" value="F:metal ion binding"/>
    <property type="evidence" value="ECO:0007669"/>
    <property type="project" value="UniProtKB-KW"/>
</dbReference>
<dbReference type="Pfam" id="PF00149">
    <property type="entry name" value="Metallophos"/>
    <property type="match status" value="1"/>
</dbReference>
<keyword evidence="1" id="KW-0479">Metal-binding</keyword>
<protein>
    <submittedName>
        <fullName evidence="6">Calcineurin-like phosphoesterase</fullName>
    </submittedName>
</protein>
<proteinExistence type="inferred from homology"/>
<comment type="similarity">
    <text evidence="4">Belongs to the cyclic nucleotide phosphodiesterase class-III family.</text>
</comment>
<dbReference type="GO" id="GO:0004112">
    <property type="term" value="F:cyclic-nucleotide phosphodiesterase activity"/>
    <property type="evidence" value="ECO:0007669"/>
    <property type="project" value="InterPro"/>
</dbReference>
<evidence type="ECO:0000313" key="6">
    <source>
        <dbReference type="EMBL" id="VFJ53618.1"/>
    </source>
</evidence>
<dbReference type="CDD" id="cd07402">
    <property type="entry name" value="MPP_GpdQ"/>
    <property type="match status" value="1"/>
</dbReference>
<evidence type="ECO:0000313" key="8">
    <source>
        <dbReference type="EMBL" id="VFK09627.1"/>
    </source>
</evidence>
<dbReference type="InterPro" id="IPR026575">
    <property type="entry name" value="GpdQ/CpdA-like"/>
</dbReference>